<accession>A0A833TP70</accession>
<keyword evidence="3" id="KW-1185">Reference proteome</keyword>
<reference evidence="2" key="1">
    <citation type="submission" date="2020-04" db="EMBL/GenBank/DDBJ databases">
        <title>Hybrid Assembly of Korean Phytophthora infestans isolates.</title>
        <authorList>
            <person name="Prokchorchik M."/>
            <person name="Lee Y."/>
            <person name="Seo J."/>
            <person name="Cho J.-H."/>
            <person name="Park Y.-E."/>
            <person name="Jang D.-C."/>
            <person name="Im J.-S."/>
            <person name="Choi J.-G."/>
            <person name="Park H.-J."/>
            <person name="Lee G.-B."/>
            <person name="Lee Y.-G."/>
            <person name="Hong S.-Y."/>
            <person name="Cho K."/>
            <person name="Sohn K.H."/>
        </authorList>
    </citation>
    <scope>NUCLEOTIDE SEQUENCE</scope>
    <source>
        <strain evidence="2">KR_1_A1</strain>
    </source>
</reference>
<comment type="caution">
    <text evidence="2">The sequence shown here is derived from an EMBL/GenBank/DDBJ whole genome shotgun (WGS) entry which is preliminary data.</text>
</comment>
<dbReference type="AlphaFoldDB" id="A0A833TP70"/>
<dbReference type="Proteomes" id="UP000602510">
    <property type="component" value="Unassembled WGS sequence"/>
</dbReference>
<evidence type="ECO:0000313" key="2">
    <source>
        <dbReference type="EMBL" id="KAF4044141.1"/>
    </source>
</evidence>
<feature type="compositionally biased region" description="Low complexity" evidence="1">
    <location>
        <begin position="17"/>
        <end position="35"/>
    </location>
</feature>
<gene>
    <name evidence="2" type="ORF">GN244_ATG03523</name>
</gene>
<feature type="region of interest" description="Disordered" evidence="1">
    <location>
        <begin position="1"/>
        <end position="49"/>
    </location>
</feature>
<organism evidence="2 3">
    <name type="scientific">Phytophthora infestans</name>
    <name type="common">Potato late blight agent</name>
    <name type="synonym">Botrytis infestans</name>
    <dbReference type="NCBI Taxonomy" id="4787"/>
    <lineage>
        <taxon>Eukaryota</taxon>
        <taxon>Sar</taxon>
        <taxon>Stramenopiles</taxon>
        <taxon>Oomycota</taxon>
        <taxon>Peronosporomycetes</taxon>
        <taxon>Peronosporales</taxon>
        <taxon>Peronosporaceae</taxon>
        <taxon>Phytophthora</taxon>
    </lineage>
</organism>
<proteinExistence type="predicted"/>
<name>A0A833TP70_PHYIN</name>
<dbReference type="EMBL" id="WSZM01000076">
    <property type="protein sequence ID" value="KAF4044141.1"/>
    <property type="molecule type" value="Genomic_DNA"/>
</dbReference>
<evidence type="ECO:0000256" key="1">
    <source>
        <dbReference type="SAM" id="MobiDB-lite"/>
    </source>
</evidence>
<sequence>MGLTPSDSQSEGSDQASGSVYTPSSGSSSFGSQASIRPEGQLPLFRSAPSKRQYTMMPLEGEQIRQYVRSHQQIAMEAAAVESMQDIGQPDPPPASEITRDAWPKLWSSQSGVWDVPHGASFPVQESSEVDWIAAATADLEQLLRLLQQLPFPEEFSPPCVPGR</sequence>
<evidence type="ECO:0000313" key="3">
    <source>
        <dbReference type="Proteomes" id="UP000602510"/>
    </source>
</evidence>
<feature type="compositionally biased region" description="Polar residues" evidence="1">
    <location>
        <begin position="1"/>
        <end position="16"/>
    </location>
</feature>
<protein>
    <submittedName>
        <fullName evidence="2">Uncharacterized protein</fullName>
    </submittedName>
</protein>